<gene>
    <name evidence="8" type="primary">gshR4_1</name>
    <name evidence="8" type="ORF">WR164_02140</name>
</gene>
<feature type="binding site" evidence="4">
    <location>
        <begin position="173"/>
        <end position="180"/>
    </location>
    <ligand>
        <name>NAD(+)</name>
        <dbReference type="ChEBI" id="CHEBI:57540"/>
    </ligand>
</feature>
<evidence type="ECO:0000256" key="5">
    <source>
        <dbReference type="PIRSR" id="PIRSR000350-4"/>
    </source>
</evidence>
<dbReference type="SUPFAM" id="SSF55424">
    <property type="entry name" value="FAD/NAD-linked reductases, dimerisation (C-terminal) domain"/>
    <property type="match status" value="1"/>
</dbReference>
<protein>
    <submittedName>
        <fullName evidence="8">Glutathione reductase</fullName>
    </submittedName>
</protein>
<feature type="binding site" evidence="4">
    <location>
        <position position="259"/>
    </location>
    <ligand>
        <name>NAD(+)</name>
        <dbReference type="ChEBI" id="CHEBI:57540"/>
    </ligand>
</feature>
<feature type="binding site" evidence="4">
    <location>
        <position position="114"/>
    </location>
    <ligand>
        <name>FAD</name>
        <dbReference type="ChEBI" id="CHEBI:57692"/>
    </ligand>
</feature>
<dbReference type="InterPro" id="IPR001100">
    <property type="entry name" value="Pyr_nuc-diS_OxRdtase"/>
</dbReference>
<evidence type="ECO:0000256" key="4">
    <source>
        <dbReference type="PIRSR" id="PIRSR000350-3"/>
    </source>
</evidence>
<dbReference type="SUPFAM" id="SSF51905">
    <property type="entry name" value="FAD/NAD(P)-binding domain"/>
    <property type="match status" value="1"/>
</dbReference>
<keyword evidence="2" id="KW-0285">Flavoprotein</keyword>
<proteinExistence type="inferred from homology"/>
<dbReference type="GO" id="GO:0016491">
    <property type="term" value="F:oxidoreductase activity"/>
    <property type="evidence" value="ECO:0007669"/>
    <property type="project" value="InterPro"/>
</dbReference>
<dbReference type="InterPro" id="IPR004099">
    <property type="entry name" value="Pyr_nucl-diS_OxRdtase_dimer"/>
</dbReference>
<evidence type="ECO:0000313" key="8">
    <source>
        <dbReference type="EMBL" id="GLB46235.1"/>
    </source>
</evidence>
<dbReference type="PRINTS" id="PR00411">
    <property type="entry name" value="PNDRDTASEI"/>
</dbReference>
<organism evidence="8 9">
    <name type="scientific">Philodulcilactobacillus myokoensis</name>
    <dbReference type="NCBI Taxonomy" id="2929573"/>
    <lineage>
        <taxon>Bacteria</taxon>
        <taxon>Bacillati</taxon>
        <taxon>Bacillota</taxon>
        <taxon>Bacilli</taxon>
        <taxon>Lactobacillales</taxon>
        <taxon>Lactobacillaceae</taxon>
        <taxon>Philodulcilactobacillus</taxon>
    </lineage>
</organism>
<dbReference type="Gene3D" id="3.30.390.30">
    <property type="match status" value="1"/>
</dbReference>
<evidence type="ECO:0000256" key="1">
    <source>
        <dbReference type="ARBA" id="ARBA00007532"/>
    </source>
</evidence>
<dbReference type="PANTHER" id="PTHR43014">
    <property type="entry name" value="MERCURIC REDUCTASE"/>
    <property type="match status" value="1"/>
</dbReference>
<dbReference type="PIRSF" id="PIRSF000350">
    <property type="entry name" value="Mercury_reductase_MerA"/>
    <property type="match status" value="1"/>
</dbReference>
<reference evidence="8" key="2">
    <citation type="journal article" date="2023" name="PLoS ONE">
        <title>Philodulcilactobacillus myokoensis gen. nov., sp. nov., a fructophilic, acidophilic, and agar-phobic lactic acid bacterium isolated from fermented vegetable extracts.</title>
        <authorList>
            <person name="Kouya T."/>
            <person name="Ishiyama Y."/>
            <person name="Ohashi S."/>
            <person name="Kumakubo R."/>
            <person name="Yamazaki T."/>
            <person name="Otaki T."/>
        </authorList>
    </citation>
    <scope>NUCLEOTIDE SEQUENCE</scope>
    <source>
        <strain evidence="8">WR16-4</strain>
    </source>
</reference>
<feature type="domain" description="Pyridine nucleotide-disulphide oxidoreductase dimerisation" evidence="6">
    <location>
        <begin position="336"/>
        <end position="437"/>
    </location>
</feature>
<dbReference type="PRINTS" id="PR00368">
    <property type="entry name" value="FADPNR"/>
</dbReference>
<comment type="similarity">
    <text evidence="1">Belongs to the class-I pyridine nucleotide-disulfide oxidoreductase family.</text>
</comment>
<dbReference type="AlphaFoldDB" id="A0A9W6ERQ8"/>
<evidence type="ECO:0000256" key="3">
    <source>
        <dbReference type="ARBA" id="ARBA00022827"/>
    </source>
</evidence>
<keyword evidence="9" id="KW-1185">Reference proteome</keyword>
<name>A0A9W6ERQ8_9LACO</name>
<feature type="domain" description="FAD/NAD(P)-binding" evidence="7">
    <location>
        <begin position="7"/>
        <end position="315"/>
    </location>
</feature>
<dbReference type="InterPro" id="IPR023753">
    <property type="entry name" value="FAD/NAD-binding_dom"/>
</dbReference>
<dbReference type="GO" id="GO:0000166">
    <property type="term" value="F:nucleotide binding"/>
    <property type="evidence" value="ECO:0007669"/>
    <property type="project" value="UniProtKB-KW"/>
</dbReference>
<accession>A0A9W6ERQ8</accession>
<reference evidence="8" key="1">
    <citation type="submission" date="2022-07" db="EMBL/GenBank/DDBJ databases">
        <authorList>
            <person name="Kouya T."/>
            <person name="Ishiyama Y."/>
        </authorList>
    </citation>
    <scope>NUCLEOTIDE SEQUENCE</scope>
    <source>
        <strain evidence="8">WR16-4</strain>
    </source>
</reference>
<keyword evidence="3 4" id="KW-0274">FAD</keyword>
<evidence type="ECO:0000259" key="6">
    <source>
        <dbReference type="Pfam" id="PF02852"/>
    </source>
</evidence>
<dbReference type="Gene3D" id="3.50.50.60">
    <property type="entry name" value="FAD/NAD(P)-binding domain"/>
    <property type="match status" value="2"/>
</dbReference>
<dbReference type="Pfam" id="PF02852">
    <property type="entry name" value="Pyr_redox_dim"/>
    <property type="match status" value="1"/>
</dbReference>
<dbReference type="RefSeq" id="WP_286135691.1">
    <property type="nucleotide sequence ID" value="NZ_BRPL01000002.1"/>
</dbReference>
<evidence type="ECO:0000259" key="7">
    <source>
        <dbReference type="Pfam" id="PF07992"/>
    </source>
</evidence>
<comment type="cofactor">
    <cofactor evidence="4">
        <name>FAD</name>
        <dbReference type="ChEBI" id="CHEBI:57692"/>
    </cofactor>
    <text evidence="4">Binds 1 FAD per subunit.</text>
</comment>
<dbReference type="Proteomes" id="UP001144204">
    <property type="component" value="Unassembled WGS sequence"/>
</dbReference>
<dbReference type="PANTHER" id="PTHR43014:SF5">
    <property type="entry name" value="GLUTATHIONE REDUCTASE (NADPH)"/>
    <property type="match status" value="1"/>
</dbReference>
<evidence type="ECO:0000313" key="9">
    <source>
        <dbReference type="Proteomes" id="UP001144204"/>
    </source>
</evidence>
<keyword evidence="4" id="KW-0520">NAD</keyword>
<comment type="caution">
    <text evidence="8">The sequence shown here is derived from an EMBL/GenBank/DDBJ whole genome shotgun (WGS) entry which is preliminary data.</text>
</comment>
<feature type="disulfide bond" description="Redox-active" evidence="5">
    <location>
        <begin position="44"/>
        <end position="49"/>
    </location>
</feature>
<evidence type="ECO:0000256" key="2">
    <source>
        <dbReference type="ARBA" id="ARBA00022630"/>
    </source>
</evidence>
<dbReference type="Pfam" id="PF07992">
    <property type="entry name" value="Pyr_redox_2"/>
    <property type="match status" value="1"/>
</dbReference>
<keyword evidence="4" id="KW-0547">Nucleotide-binding</keyword>
<sequence length="442" mass="48643">MSKQYDYDVLYLGAGHGTFDGAIPLASKGYHLGVIEADKIGGTCPNWGCNAKIALDAPVRTLHEKQRLNGILNGDLSIDWYKNMQHKHKIIDGLPNAIEGLLKHFKIDVIKGRGSLVDGHTVEVNGKTKSAKNIVIATGLHSNHLDIPGSDLAHDSKDFLALDHMPKNLTIIGSGYISIEFADIANASGANVTVLMHHDKALRQFYQPYVEKTLDALSQRGVKFIKNATPKSFEKDGSQLTVKYNDDKVKTDWILDATGRNPNVKNIGLDKVGVKYDANGIKVDDHLRTSVDSIYASGDVADTDEPKLTPTAQFQSKYLMHLFSGDTKDAIDYPVIPTVVFSSPRLAKFGVSVDEAKQKGYKVVSKNLTGDWYRQIDKEQPAHLTLIFDQDKHLVGATEVSDKADDTIDSLLPAAEYKLSPAQVERMIYLFPSIASDVWANL</sequence>
<dbReference type="EMBL" id="BRPL01000002">
    <property type="protein sequence ID" value="GLB46235.1"/>
    <property type="molecule type" value="Genomic_DNA"/>
</dbReference>
<dbReference type="InterPro" id="IPR036188">
    <property type="entry name" value="FAD/NAD-bd_sf"/>
</dbReference>
<feature type="binding site" evidence="4">
    <location>
        <position position="299"/>
    </location>
    <ligand>
        <name>FAD</name>
        <dbReference type="ChEBI" id="CHEBI:57692"/>
    </ligand>
</feature>
<dbReference type="InterPro" id="IPR016156">
    <property type="entry name" value="FAD/NAD-linked_Rdtase_dimer_sf"/>
</dbReference>